<feature type="compositionally biased region" description="Polar residues" evidence="1">
    <location>
        <begin position="616"/>
        <end position="632"/>
    </location>
</feature>
<feature type="compositionally biased region" description="Acidic residues" evidence="1">
    <location>
        <begin position="1582"/>
        <end position="1593"/>
    </location>
</feature>
<feature type="compositionally biased region" description="Low complexity" evidence="1">
    <location>
        <begin position="260"/>
        <end position="277"/>
    </location>
</feature>
<feature type="region of interest" description="Disordered" evidence="1">
    <location>
        <begin position="1952"/>
        <end position="2034"/>
    </location>
</feature>
<feature type="compositionally biased region" description="Basic and acidic residues" evidence="1">
    <location>
        <begin position="515"/>
        <end position="601"/>
    </location>
</feature>
<feature type="compositionally biased region" description="Low complexity" evidence="1">
    <location>
        <begin position="191"/>
        <end position="210"/>
    </location>
</feature>
<feature type="compositionally biased region" description="Basic and acidic residues" evidence="1">
    <location>
        <begin position="813"/>
        <end position="828"/>
    </location>
</feature>
<feature type="compositionally biased region" description="Basic and acidic residues" evidence="1">
    <location>
        <begin position="1525"/>
        <end position="1546"/>
    </location>
</feature>
<reference evidence="4" key="1">
    <citation type="submission" date="2025-08" db="UniProtKB">
        <authorList>
            <consortium name="RefSeq"/>
        </authorList>
    </citation>
    <scope>IDENTIFICATION</scope>
</reference>
<dbReference type="InterPro" id="IPR036236">
    <property type="entry name" value="Znf_C2H2_sf"/>
</dbReference>
<organism evidence="3 4">
    <name type="scientific">Aplysia californica</name>
    <name type="common">California sea hare</name>
    <dbReference type="NCBI Taxonomy" id="6500"/>
    <lineage>
        <taxon>Eukaryota</taxon>
        <taxon>Metazoa</taxon>
        <taxon>Spiralia</taxon>
        <taxon>Lophotrochozoa</taxon>
        <taxon>Mollusca</taxon>
        <taxon>Gastropoda</taxon>
        <taxon>Heterobranchia</taxon>
        <taxon>Euthyneura</taxon>
        <taxon>Tectipleura</taxon>
        <taxon>Aplysiida</taxon>
        <taxon>Aplysioidea</taxon>
        <taxon>Aplysiidae</taxon>
        <taxon>Aplysia</taxon>
    </lineage>
</organism>
<feature type="compositionally biased region" description="Basic and acidic residues" evidence="1">
    <location>
        <begin position="681"/>
        <end position="690"/>
    </location>
</feature>
<feature type="compositionally biased region" description="Basic and acidic residues" evidence="1">
    <location>
        <begin position="1748"/>
        <end position="1763"/>
    </location>
</feature>
<sequence>MSYRGGRGSGRHRDDRGYGPGPYGGPGGYRSSADPYQAPPRPPPPQHDPYRSGYGPPPVLDYGAPPPIPAPLPAPGGLYHEPGYSHPPSDRFGPSREYSSYGRESQAQGGGDSRYGSRPADSVTDYGHTSQKPQNSQRESTPSSQTGNQMSGLDLDALLQDERLKSVLFAGISKATAKLEQSLQNEDNRESVAFVSESSKSSSQLFPSASGEAQQKPKSILKQKSSMPSVSTVSQSASTSESLSNLSTLERTLQLLRGKSTIPQSSSSVSKSESQRSVAELKGALGQLSSYRDVDGGLSQIESYGGDEEDEHLYSDAPPVHTSVRASLPPDAETIKRETDTYDVQEKLFEQWRQSINQGSSAADSSKRKESSKSSQKAEVKSSSPSRQVSQESGSNEDIDSTVQNILHSIGFNFDLSKRMQELARKKKEEEDSLQTGIVNEAASFLGGESGELREKDIVKRLRHEQDDANIETLLREARASMGGRRGSPDREGRLSPTSRRQVDEKFLEGLFRSKASERGRGPSSEFEKTRELYKDERSPERRVSSERGKGNVDSRSNRRDDKPGAGRYKEKDSYHEGFPKRDDIEDRHSFSNDRHDETQQSRRSLSGGRDELQYSRRSNVHQDSPPVSSRSGYGRSPDDSRHRVSERFQDDYKDEYYYPDEKEAVDNSGGVPLFSTLSSRRKEGDRVSSERLSVPSGSKLAQVENFRVMSNFDNGSDFSETRRIILPARSDQRRFVSKSPPGRSSRSPEYRRNRKRVMSPYDPVSGDEMGGKGYNDYYGSSNAPYPKTRRVLSPAGSASPGRRSSLSGRNDYTVERYRSPQRNRDMSPYESPADQYPRRYRSPSRSPPRAEIYQGRAYDDLVHYDVPRRGSRERFRSPGPRLSKSPSSRDLWKSRTPERQRQRSPGRRRSVTPDRRRSRSPGRRRSRSPGKRRSRSPDRRRRYPAKRYSKDEKGKSPTRRRSPVQRKQATSQKPATDKYKIDHRGEKELQKPKVDVSKLPAHERKAYLQKMLEEKGQTVDQTKITIISSVEKLTEIPVEQRRELLLKMSKATKEEREKMMVNLSLRQTKLSTLKSELEKTKKEQGELMRKSQRKGLGTNDPQLVSNRKSQEELEKQIEKLLSADLNEPLSPVGKSSDTVSEAKSTVPLTAIKAAASASSKPTVPASSKPTAAASTKLTAPTIVRATGLAAKAKLSDSAASAAGKSPSSAGTAVGKSTGSATVGKSTGSTALGKSTGSAAPGKSTGSAATKATGPALAKPSAQVAGKTGGPAASVGKDKKPTESGKDNKSTAWTSVKVTKTDLPLLEPKDGQSANAKKKVEKLNEDTKKSGTSSSRHSSSLSSSKNKIYYEYFDGGNHWCSACGSNCNSADQFLQHCHGKKHMGNIEFVSRPWKDENSSSKSSTRKVGQPVGRRIKGIELMFPVVGFYCTVCKSYCGDYETASAHLKSEEHDNKYAEFIKQNPMYEKQLLLEKATSLSVRKGRKPPEEIRKYWEKSPSPPPNPPPPPPPLPREKPPAPPLPPSSKKSESKSVKNSKAAEKSGDKTQSKGKTGAKRHLRVSGKDAGSDNEDVGETENMTVVDMEIEEEEDDGSGDVDIKVPKMKAKSSSILPPWTPLTSDSAEKVDDSNRQTQESPVEPLEKFVTIGEGGVSDVPVDPTDLDLSTIPIPDEPTSSVPVEQAPAVTPNPEEVPTVKSWQDYQREKDQELEEEKRMMGIDVDAEEEKPMAVVPVRPPVVYVKSELLPSEIPEDKATSSGAEKEGKQKQKNPNTLFAKAHGHIANPKAKLKAVGPQSITDEDFEAKIQNEIKARLAQEKEKMIKKKLRQEQQAEKKEKKLLEELEQKRRRIYSDSESSSEDSDDAEDVERPLESGAQMPSEMSVTQFSEVEAASQYPTQTFGTESEAGTGFLYPANTGHLGGDSAVSTATDYEGLVPATPSENQANVQAENSAPDLTNQAYSLPGSSELHGDIPFPEIASTSVGGGAVDGPSMGVSEKVEMSSTQVEGSSLTDLPLLKDETADSTTTELSASTGETSVTVSLEMPALEGETAPNLILNQGSVNSGLEGKTEVADGSHSFAESCPTEAVISSANKNVDVMLAEADSGVLPAPGVDSAHDNQLEESLHSVDSTTELGTASIKAEQKMENFGEESDPKAVSKEKQSSHVSKESQLKRTTTKAKVKTAPKAGAKEKPGVPSSEGEISDLTACFAYADLSVARHAQSVAQTKQTVKQKTASQAKDIKSVSRKAKTPKAKRQVKKKSNEAAAGKGSGSGAVSDDEMDTDEFERMAELMLGENLIVLSEVNEEEAEAAVADARPEDVVSGTSAEAGGSSEIPNVEPAGGGACVPEDEAAEVQQKQGLTEADYPANTEGDAYYKHLKEQSESAGEVEGSGVSSLPVSAPEVSSLQPVVMVEDLCVPAPQHEVSARGNEPPECVGGANVVQSLEGGEQGLDAGSGDVENVPVVEQSELHSEVLEVSRVKGGRGRGKKGGRGRGRRGAAQSRASAASSEPVAEKCETPSLSETTGEHLEEEQTAVVVEGVSSGRTRSKRLTRGQMAAEEKTRSSSRLTRSKLQDNLSVTAESQADTAESQADTTKSQADTAKSQADTAEGQADTAESQADIYIAEGQADTAESQADIYIAEGQADTAEIQADIYIAEGQADTTLGSGEMEVLPDTVCSQGVDSVEMSISLCQFQQEAASQVEMTDPSIDPVEDNVPMPQLDLENPSGISADSSDVNASDVPTINDIPVVDPDNAQCVSDSDSDATITEETEEAAGIIVVETGVGEATVTEALDVVEAGQQLLEADQPSVPFEINEEADEPDSVTDAMMLMNAGIAEPLATSSNSCAASEDVALTTPFWESLDQQQTSSPTPANDPPMSGVVFGEPTDSEMVSMDSDSGLDPVSDVSPLAGLNLGLEEEDGPLQFSMVDNEENSM</sequence>
<feature type="region of interest" description="Disordered" evidence="1">
    <location>
        <begin position="1818"/>
        <end position="1922"/>
    </location>
</feature>
<feature type="region of interest" description="Disordered" evidence="1">
    <location>
        <begin position="1491"/>
        <end position="1719"/>
    </location>
</feature>
<feature type="compositionally biased region" description="Basic and acidic residues" evidence="1">
    <location>
        <begin position="1076"/>
        <end position="1090"/>
    </location>
</feature>
<evidence type="ECO:0000313" key="4">
    <source>
        <dbReference type="RefSeq" id="XP_005107280.1"/>
    </source>
</evidence>
<feature type="compositionally biased region" description="Polar residues" evidence="1">
    <location>
        <begin position="2019"/>
        <end position="2034"/>
    </location>
</feature>
<feature type="compositionally biased region" description="Acidic residues" evidence="1">
    <location>
        <begin position="1853"/>
        <end position="1863"/>
    </location>
</feature>
<feature type="compositionally biased region" description="Basic and acidic residues" evidence="1">
    <location>
        <begin position="1824"/>
        <end position="1842"/>
    </location>
</feature>
<feature type="compositionally biased region" description="Basic residues" evidence="1">
    <location>
        <begin position="2240"/>
        <end position="2255"/>
    </location>
</feature>
<protein>
    <submittedName>
        <fullName evidence="4">Uncharacterized protein LOC101851217 isoform X1</fullName>
    </submittedName>
</protein>
<feature type="compositionally biased region" description="Basic and acidic residues" evidence="1">
    <location>
        <begin position="2111"/>
        <end position="2122"/>
    </location>
</feature>
<feature type="compositionally biased region" description="Basic and acidic residues" evidence="1">
    <location>
        <begin position="976"/>
        <end position="1002"/>
    </location>
</feature>
<accession>A0ABM0K2K3</accession>
<feature type="region of interest" description="Disordered" evidence="1">
    <location>
        <begin position="1155"/>
        <end position="1180"/>
    </location>
</feature>
<feature type="compositionally biased region" description="Pro residues" evidence="1">
    <location>
        <begin position="37"/>
        <end position="47"/>
    </location>
</feature>
<feature type="region of interest" description="Disordered" evidence="1">
    <location>
        <begin position="2216"/>
        <end position="2284"/>
    </location>
</feature>
<feature type="compositionally biased region" description="Polar residues" evidence="1">
    <location>
        <begin position="1605"/>
        <end position="1619"/>
    </location>
</feature>
<proteinExistence type="predicted"/>
<feature type="compositionally biased region" description="Low complexity" evidence="1">
    <location>
        <begin position="2493"/>
        <end position="2504"/>
    </location>
</feature>
<dbReference type="RefSeq" id="XP_005107280.1">
    <property type="nucleotide sequence ID" value="XM_005107223.3"/>
</dbReference>
<feature type="region of interest" description="Disordered" evidence="1">
    <location>
        <begin position="1073"/>
        <end position="1112"/>
    </location>
</feature>
<feature type="compositionally biased region" description="Basic and acidic residues" evidence="1">
    <location>
        <begin position="2137"/>
        <end position="2168"/>
    </location>
</feature>
<feature type="region of interest" description="Disordered" evidence="1">
    <location>
        <begin position="353"/>
        <end position="402"/>
    </location>
</feature>
<feature type="compositionally biased region" description="Polar residues" evidence="1">
    <location>
        <begin position="127"/>
        <end position="151"/>
    </location>
</feature>
<feature type="compositionally biased region" description="Polar residues" evidence="1">
    <location>
        <begin position="966"/>
        <end position="975"/>
    </location>
</feature>
<feature type="region of interest" description="Disordered" evidence="1">
    <location>
        <begin position="2461"/>
        <end position="2612"/>
    </location>
</feature>
<evidence type="ECO:0000256" key="1">
    <source>
        <dbReference type="SAM" id="MobiDB-lite"/>
    </source>
</evidence>
<feature type="region of interest" description="Disordered" evidence="1">
    <location>
        <begin position="2305"/>
        <end position="2341"/>
    </location>
</feature>
<feature type="compositionally biased region" description="Basic and acidic residues" evidence="1">
    <location>
        <begin position="2463"/>
        <end position="2474"/>
    </location>
</feature>
<evidence type="ECO:0000313" key="3">
    <source>
        <dbReference type="Proteomes" id="UP000694888"/>
    </source>
</evidence>
<dbReference type="InterPro" id="IPR003604">
    <property type="entry name" value="Matrin/U1-like-C_Znf_C2H2"/>
</dbReference>
<name>A0ABM0K2K3_APLCA</name>
<dbReference type="PROSITE" id="PS00028">
    <property type="entry name" value="ZINC_FINGER_C2H2_1"/>
    <property type="match status" value="1"/>
</dbReference>
<feature type="compositionally biased region" description="Basic and acidic residues" evidence="1">
    <location>
        <begin position="891"/>
        <end position="902"/>
    </location>
</feature>
<feature type="region of interest" description="Disordered" evidence="1">
    <location>
        <begin position="1194"/>
        <end position="1341"/>
    </location>
</feature>
<feature type="region of interest" description="Disordered" evidence="1">
    <location>
        <begin position="1"/>
        <end position="154"/>
    </location>
</feature>
<feature type="compositionally biased region" description="Polar residues" evidence="1">
    <location>
        <begin position="2218"/>
        <end position="2233"/>
    </location>
</feature>
<feature type="compositionally biased region" description="Low complexity" evidence="1">
    <location>
        <begin position="2306"/>
        <end position="2329"/>
    </location>
</feature>
<feature type="region of interest" description="Disordered" evidence="1">
    <location>
        <begin position="180"/>
        <end position="245"/>
    </location>
</feature>
<feature type="compositionally biased region" description="Polar residues" evidence="1">
    <location>
        <begin position="2569"/>
        <end position="2602"/>
    </location>
</feature>
<feature type="compositionally biased region" description="Basic and acidic residues" evidence="1">
    <location>
        <begin position="1699"/>
        <end position="1714"/>
    </location>
</feature>
<feature type="compositionally biased region" description="Low complexity" evidence="1">
    <location>
        <begin position="1330"/>
        <end position="1341"/>
    </location>
</feature>
<feature type="compositionally biased region" description="Polar residues" evidence="1">
    <location>
        <begin position="2857"/>
        <end position="2867"/>
    </location>
</feature>
<dbReference type="InterPro" id="IPR055309">
    <property type="entry name" value="Znf318-like"/>
</dbReference>
<feature type="compositionally biased region" description="Pro residues" evidence="1">
    <location>
        <begin position="55"/>
        <end position="74"/>
    </location>
</feature>
<feature type="compositionally biased region" description="Low complexity" evidence="1">
    <location>
        <begin position="1194"/>
        <end position="1213"/>
    </location>
</feature>
<feature type="region of interest" description="Disordered" evidence="1">
    <location>
        <begin position="1742"/>
        <end position="1791"/>
    </location>
</feature>
<dbReference type="Proteomes" id="UP000694888">
    <property type="component" value="Unplaced"/>
</dbReference>
<feature type="compositionally biased region" description="Basic and acidic residues" evidence="1">
    <location>
        <begin position="1276"/>
        <end position="1289"/>
    </location>
</feature>
<feature type="compositionally biased region" description="Pro residues" evidence="1">
    <location>
        <begin position="1497"/>
        <end position="1522"/>
    </location>
</feature>
<dbReference type="PANTHER" id="PTHR15577:SF2">
    <property type="entry name" value="ZINC FINGER PROTEIN 318"/>
    <property type="match status" value="1"/>
</dbReference>
<feature type="region of interest" description="Disordered" evidence="1">
    <location>
        <begin position="2105"/>
        <end position="2197"/>
    </location>
</feature>
<dbReference type="SUPFAM" id="SSF57667">
    <property type="entry name" value="beta-beta-alpha zinc fingers"/>
    <property type="match status" value="1"/>
</dbReference>
<feature type="compositionally biased region" description="Basic residues" evidence="1">
    <location>
        <begin position="2476"/>
        <end position="2492"/>
    </location>
</feature>
<feature type="region of interest" description="Disordered" evidence="1">
    <location>
        <begin position="257"/>
        <end position="340"/>
    </location>
</feature>
<keyword evidence="3" id="KW-1185">Reference proteome</keyword>
<feature type="compositionally biased region" description="Basic residues" evidence="1">
    <location>
        <begin position="903"/>
        <end position="948"/>
    </location>
</feature>
<dbReference type="InterPro" id="IPR013087">
    <property type="entry name" value="Znf_C2H2_type"/>
</dbReference>
<dbReference type="SMART" id="SM00451">
    <property type="entry name" value="ZnF_U1"/>
    <property type="match status" value="2"/>
</dbReference>
<feature type="compositionally biased region" description="Polar residues" evidence="1">
    <location>
        <begin position="1215"/>
        <end position="1250"/>
    </location>
</feature>
<feature type="compositionally biased region" description="Gly residues" evidence="1">
    <location>
        <begin position="18"/>
        <end position="28"/>
    </location>
</feature>
<feature type="compositionally biased region" description="Polar residues" evidence="1">
    <location>
        <begin position="1952"/>
        <end position="1961"/>
    </location>
</feature>
<feature type="compositionally biased region" description="Basic and acidic residues" evidence="1">
    <location>
        <begin position="365"/>
        <end position="380"/>
    </location>
</feature>
<dbReference type="PANTHER" id="PTHR15577">
    <property type="entry name" value="ZINC FINGER CONTAINING PROTEIN"/>
    <property type="match status" value="1"/>
</dbReference>
<gene>
    <name evidence="4" type="primary">LOC101851217</name>
</gene>
<feature type="region of interest" description="Disordered" evidence="1">
    <location>
        <begin position="2857"/>
        <end position="2930"/>
    </location>
</feature>
<feature type="compositionally biased region" description="Basic and acidic residues" evidence="1">
    <location>
        <begin position="637"/>
        <end position="666"/>
    </location>
</feature>
<feature type="region of interest" description="Disordered" evidence="1">
    <location>
        <begin position="711"/>
        <end position="1002"/>
    </location>
</feature>
<feature type="compositionally biased region" description="Low complexity" evidence="1">
    <location>
        <begin position="225"/>
        <end position="245"/>
    </location>
</feature>
<feature type="compositionally biased region" description="Polar residues" evidence="1">
    <location>
        <begin position="1997"/>
        <end position="2008"/>
    </location>
</feature>
<feature type="compositionally biased region" description="Low complexity" evidence="1">
    <location>
        <begin position="381"/>
        <end position="394"/>
    </location>
</feature>
<feature type="compositionally biased region" description="Basic and acidic residues" evidence="1">
    <location>
        <begin position="858"/>
        <end position="877"/>
    </location>
</feature>
<dbReference type="GeneID" id="101851217"/>
<evidence type="ECO:0000259" key="2">
    <source>
        <dbReference type="PROSITE" id="PS00028"/>
    </source>
</evidence>
<feature type="region of interest" description="Disordered" evidence="1">
    <location>
        <begin position="475"/>
        <end position="699"/>
    </location>
</feature>
<feature type="domain" description="C2H2-type" evidence="2">
    <location>
        <begin position="1360"/>
        <end position="1382"/>
    </location>
</feature>